<evidence type="ECO:0000313" key="1">
    <source>
        <dbReference type="EMBL" id="MCD9561300.1"/>
    </source>
</evidence>
<reference evidence="1 2" key="1">
    <citation type="journal article" date="2021" name="BMC Genomics">
        <title>Datura genome reveals duplications of psychoactive alkaloid biosynthetic genes and high mutation rate following tissue culture.</title>
        <authorList>
            <person name="Rajewski A."/>
            <person name="Carter-House D."/>
            <person name="Stajich J."/>
            <person name="Litt A."/>
        </authorList>
    </citation>
    <scope>NUCLEOTIDE SEQUENCE [LARGE SCALE GENOMIC DNA]</scope>
    <source>
        <strain evidence="1">AR-01</strain>
    </source>
</reference>
<evidence type="ECO:0000313" key="2">
    <source>
        <dbReference type="Proteomes" id="UP000823775"/>
    </source>
</evidence>
<gene>
    <name evidence="1" type="ORF">HAX54_020332</name>
</gene>
<feature type="non-terminal residue" evidence="1">
    <location>
        <position position="66"/>
    </location>
</feature>
<sequence>ATNLIPRYIGGSRIKIGNSPLYRQWLTCCPSLLLLIGGSAEVRGSYPAAYGCYAGDANPLKDNFAS</sequence>
<organism evidence="1 2">
    <name type="scientific">Datura stramonium</name>
    <name type="common">Jimsonweed</name>
    <name type="synonym">Common thornapple</name>
    <dbReference type="NCBI Taxonomy" id="4076"/>
    <lineage>
        <taxon>Eukaryota</taxon>
        <taxon>Viridiplantae</taxon>
        <taxon>Streptophyta</taxon>
        <taxon>Embryophyta</taxon>
        <taxon>Tracheophyta</taxon>
        <taxon>Spermatophyta</taxon>
        <taxon>Magnoliopsida</taxon>
        <taxon>eudicotyledons</taxon>
        <taxon>Gunneridae</taxon>
        <taxon>Pentapetalae</taxon>
        <taxon>asterids</taxon>
        <taxon>lamiids</taxon>
        <taxon>Solanales</taxon>
        <taxon>Solanaceae</taxon>
        <taxon>Solanoideae</taxon>
        <taxon>Datureae</taxon>
        <taxon>Datura</taxon>
    </lineage>
</organism>
<protein>
    <submittedName>
        <fullName evidence="1">Uncharacterized protein</fullName>
    </submittedName>
</protein>
<feature type="non-terminal residue" evidence="1">
    <location>
        <position position="1"/>
    </location>
</feature>
<dbReference type="Proteomes" id="UP000823775">
    <property type="component" value="Unassembled WGS sequence"/>
</dbReference>
<proteinExistence type="predicted"/>
<comment type="caution">
    <text evidence="1">The sequence shown here is derived from an EMBL/GenBank/DDBJ whole genome shotgun (WGS) entry which is preliminary data.</text>
</comment>
<name>A0ABS8US37_DATST</name>
<accession>A0ABS8US37</accession>
<dbReference type="EMBL" id="JACEIK010002457">
    <property type="protein sequence ID" value="MCD9561300.1"/>
    <property type="molecule type" value="Genomic_DNA"/>
</dbReference>
<keyword evidence="2" id="KW-1185">Reference proteome</keyword>